<protein>
    <submittedName>
        <fullName evidence="2">Uncharacterized protein</fullName>
    </submittedName>
</protein>
<dbReference type="EMBL" id="AGWY01000001">
    <property type="protein sequence ID" value="EKS42836.1"/>
    <property type="molecule type" value="Genomic_DNA"/>
</dbReference>
<accession>K8PML9</accession>
<organism evidence="2 3">
    <name type="scientific">Afipia clevelandensis ATCC 49720</name>
    <dbReference type="NCBI Taxonomy" id="883079"/>
    <lineage>
        <taxon>Bacteria</taxon>
        <taxon>Pseudomonadati</taxon>
        <taxon>Pseudomonadota</taxon>
        <taxon>Alphaproteobacteria</taxon>
        <taxon>Hyphomicrobiales</taxon>
        <taxon>Nitrobacteraceae</taxon>
        <taxon>Afipia</taxon>
    </lineage>
</organism>
<gene>
    <name evidence="2" type="ORF">HMPREF9696_00379</name>
</gene>
<dbReference type="Proteomes" id="UP000001095">
    <property type="component" value="Unassembled WGS sequence"/>
</dbReference>
<proteinExistence type="predicted"/>
<name>K8PML9_9BRAD</name>
<evidence type="ECO:0000256" key="1">
    <source>
        <dbReference type="SAM" id="MobiDB-lite"/>
    </source>
</evidence>
<feature type="region of interest" description="Disordered" evidence="1">
    <location>
        <begin position="236"/>
        <end position="267"/>
    </location>
</feature>
<keyword evidence="3" id="KW-1185">Reference proteome</keyword>
<dbReference type="PATRIC" id="fig|883079.3.peg.393"/>
<sequence>MVPGGVTEVVWHFAGYLQIINDTARDRIDYDPYRLKSAQDDYTTPRPNYEANPDFDPLETQGLKVPALLPFEDFQNPHLFPLRSLSKALPEADSDYGDPDALPRLLAPRGVGGGGGGTEFKITVQYQEGGQQTELDIKQHNFMMDDDIVLVTPNGDCVVCDAAPVVAHVEQIADHSQAIVEEMANEANGQIPSEWWIPQNGSGVTEFIKVYNENQVSQEGLPGPHSVEAGYYLNGELQTPAPESPAETPLPEPAPEPDFGNGLGQWAETGANDSWNATLVVDLSESGRSMIVMGDYFKTNAIFQTNSLIDRDHITMSGGDALPVSDGSNVTDNIADFIQQPGIYTDLKVSFAGPHWSVDVVEGNYYSVNTIVQMNYLSDNDIIVQKSADTHYELYSGGNEEGNLTELFDGSIHYDLIIVAGAYHGMNVIFQNNILLNDDFIKMFGNGLDTSQSAASGLNELTNKATIENIGDDNFQPMDTGLESVVSAISGGATTLDPSYGRFVDGSGGEFNVLYVKGDYYDINAVWQTNVITDVNIVMQFLDPPSAAALARDADGAETQSVMAGKNLLTNDAAIVDVGATNTYVNGQIYGDTILVQANLLPTDKDQALTHDAQALVPELVAFVAESQNEALPVQPVVIAPPHDDAIANVLH</sequence>
<dbReference type="RefSeq" id="WP_002711245.1">
    <property type="nucleotide sequence ID" value="NZ_KB375281.1"/>
</dbReference>
<comment type="caution">
    <text evidence="2">The sequence shown here is derived from an EMBL/GenBank/DDBJ whole genome shotgun (WGS) entry which is preliminary data.</text>
</comment>
<dbReference type="HOGENOM" id="CLU_429508_0_0_5"/>
<evidence type="ECO:0000313" key="3">
    <source>
        <dbReference type="Proteomes" id="UP000001095"/>
    </source>
</evidence>
<dbReference type="AlphaFoldDB" id="K8PML9"/>
<reference evidence="2 3" key="1">
    <citation type="submission" date="2012-04" db="EMBL/GenBank/DDBJ databases">
        <title>The Genome Sequence of Afipia clevelandensis ATCC 49720.</title>
        <authorList>
            <consortium name="The Broad Institute Genome Sequencing Platform"/>
            <person name="Earl A."/>
            <person name="Ward D."/>
            <person name="Feldgarden M."/>
            <person name="Gevers D."/>
            <person name="Huys G."/>
            <person name="Walker B."/>
            <person name="Young S.K."/>
            <person name="Zeng Q."/>
            <person name="Gargeya S."/>
            <person name="Fitzgerald M."/>
            <person name="Haas B."/>
            <person name="Abouelleil A."/>
            <person name="Alvarado L."/>
            <person name="Arachchi H.M."/>
            <person name="Berlin A."/>
            <person name="Chapman S.B."/>
            <person name="Goldberg J."/>
            <person name="Griggs A."/>
            <person name="Gujja S."/>
            <person name="Hansen M."/>
            <person name="Howarth C."/>
            <person name="Imamovic A."/>
            <person name="Larimer J."/>
            <person name="McCowen C."/>
            <person name="Montmayeur A."/>
            <person name="Murphy C."/>
            <person name="Neiman D."/>
            <person name="Pearson M."/>
            <person name="Priest M."/>
            <person name="Roberts A."/>
            <person name="Saif S."/>
            <person name="Shea T."/>
            <person name="Sisk P."/>
            <person name="Sykes S."/>
            <person name="Wortman J."/>
            <person name="Nusbaum C."/>
            <person name="Birren B."/>
        </authorList>
    </citation>
    <scope>NUCLEOTIDE SEQUENCE [LARGE SCALE GENOMIC DNA]</scope>
    <source>
        <strain evidence="2 3">ATCC 49720</strain>
    </source>
</reference>
<evidence type="ECO:0000313" key="2">
    <source>
        <dbReference type="EMBL" id="EKS42836.1"/>
    </source>
</evidence>
<dbReference type="OrthoDB" id="8283038at2"/>